<dbReference type="InterPro" id="IPR011990">
    <property type="entry name" value="TPR-like_helical_dom_sf"/>
</dbReference>
<dbReference type="KEGG" id="hjo:AY555_03775"/>
<dbReference type="AlphaFoldDB" id="A0A143DCX5"/>
<reference evidence="1 2" key="1">
    <citation type="submission" date="2016-02" db="EMBL/GenBank/DDBJ databases">
        <title>Complete Genome of H5569, the type strain of the newly described species Haematospirillium jordaniae.</title>
        <authorList>
            <person name="Nicholson A.C."/>
            <person name="Humrighouse B.W."/>
            <person name="Loparov V."/>
            <person name="McQuiston J.R."/>
        </authorList>
    </citation>
    <scope>NUCLEOTIDE SEQUENCE [LARGE SCALE GENOMIC DNA]</scope>
    <source>
        <strain evidence="1 2">H5569</strain>
    </source>
</reference>
<dbReference type="GeneID" id="53316267"/>
<proteinExistence type="predicted"/>
<dbReference type="OrthoDB" id="433986at2"/>
<organism evidence="1 2">
    <name type="scientific">Haematospirillum jordaniae</name>
    <dbReference type="NCBI Taxonomy" id="1549855"/>
    <lineage>
        <taxon>Bacteria</taxon>
        <taxon>Pseudomonadati</taxon>
        <taxon>Pseudomonadota</taxon>
        <taxon>Alphaproteobacteria</taxon>
        <taxon>Rhodospirillales</taxon>
        <taxon>Novispirillaceae</taxon>
        <taxon>Haematospirillum</taxon>
    </lineage>
</organism>
<gene>
    <name evidence="1" type="ORF">AY555_03775</name>
</gene>
<evidence type="ECO:0000313" key="1">
    <source>
        <dbReference type="EMBL" id="AMW34449.1"/>
    </source>
</evidence>
<dbReference type="Gene3D" id="1.25.40.10">
    <property type="entry name" value="Tetratricopeptide repeat domain"/>
    <property type="match status" value="1"/>
</dbReference>
<sequence>MSFFDVLMDILKAIFGALSGKPGGTGNVDEDDSGGATALRVLLLTFENDTNGSVTESIAKSLGKVPGLSIVRTTEITAPVDDNEVLPSSLAAMVRKARIMAASEEVGGILGGHITANNTLRLRLIPARLDTEAVSCVLFSGDLVEFPLPLNGTDEIVAVAALTAICCDTDGTRRNRSDRLRELPQSIDELVGSMGGLSPAGEASIQLFYAGALITSGFRTDQKALLEKALDLTKDALAKAKEGLTAAQVGAARARFAVLSTELALRSDDFQKTEEFVSHFRMAAETYPLELFPDENAFLNTQMARVLARLGQSTGKIPFMRSAVDAYFEASRSWNKAWRPDSWAELQNNMGSVMTQIGEFSGNSEILGRASRVFESITEVWSRDKKPKQWANIQNNIGACRFAEGKRSNDMAILREALERFSLALEVYAAEGMTKNVTVTQKNIARVERVIGSQEAGASAPKADKPE</sequence>
<dbReference type="RefSeq" id="WP_066133657.1">
    <property type="nucleotide sequence ID" value="NZ_CP014525.1"/>
</dbReference>
<dbReference type="Proteomes" id="UP000076066">
    <property type="component" value="Chromosome"/>
</dbReference>
<evidence type="ECO:0000313" key="2">
    <source>
        <dbReference type="Proteomes" id="UP000076066"/>
    </source>
</evidence>
<name>A0A143DCX5_9PROT</name>
<dbReference type="STRING" id="1549855.AY555_03775"/>
<dbReference type="EMBL" id="CP014525">
    <property type="protein sequence ID" value="AMW34449.1"/>
    <property type="molecule type" value="Genomic_DNA"/>
</dbReference>
<protein>
    <submittedName>
        <fullName evidence="1">Uncharacterized protein</fullName>
    </submittedName>
</protein>
<accession>A0A143DCX5</accession>
<keyword evidence="2" id="KW-1185">Reference proteome</keyword>